<proteinExistence type="predicted"/>
<evidence type="ECO:0000313" key="2">
    <source>
        <dbReference type="EMBL" id="VEL21404.1"/>
    </source>
</evidence>
<protein>
    <submittedName>
        <fullName evidence="2">Uncharacterized protein</fullName>
    </submittedName>
</protein>
<dbReference type="Proteomes" id="UP000784294">
    <property type="component" value="Unassembled WGS sequence"/>
</dbReference>
<feature type="compositionally biased region" description="Polar residues" evidence="1">
    <location>
        <begin position="55"/>
        <end position="70"/>
    </location>
</feature>
<keyword evidence="3" id="KW-1185">Reference proteome</keyword>
<name>A0A448WVQ7_9PLAT</name>
<gene>
    <name evidence="2" type="ORF">PXEA_LOCUS14844</name>
</gene>
<reference evidence="2" key="1">
    <citation type="submission" date="2018-11" db="EMBL/GenBank/DDBJ databases">
        <authorList>
            <consortium name="Pathogen Informatics"/>
        </authorList>
    </citation>
    <scope>NUCLEOTIDE SEQUENCE</scope>
</reference>
<dbReference type="EMBL" id="CAAALY010051139">
    <property type="protein sequence ID" value="VEL21404.1"/>
    <property type="molecule type" value="Genomic_DNA"/>
</dbReference>
<dbReference type="AlphaFoldDB" id="A0A448WVQ7"/>
<comment type="caution">
    <text evidence="2">The sequence shown here is derived from an EMBL/GenBank/DDBJ whole genome shotgun (WGS) entry which is preliminary data.</text>
</comment>
<accession>A0A448WVQ7</accession>
<evidence type="ECO:0000313" key="3">
    <source>
        <dbReference type="Proteomes" id="UP000784294"/>
    </source>
</evidence>
<organism evidence="2 3">
    <name type="scientific">Protopolystoma xenopodis</name>
    <dbReference type="NCBI Taxonomy" id="117903"/>
    <lineage>
        <taxon>Eukaryota</taxon>
        <taxon>Metazoa</taxon>
        <taxon>Spiralia</taxon>
        <taxon>Lophotrochozoa</taxon>
        <taxon>Platyhelminthes</taxon>
        <taxon>Monogenea</taxon>
        <taxon>Polyopisthocotylea</taxon>
        <taxon>Polystomatidea</taxon>
        <taxon>Polystomatidae</taxon>
        <taxon>Protopolystoma</taxon>
    </lineage>
</organism>
<feature type="region of interest" description="Disordered" evidence="1">
    <location>
        <begin position="50"/>
        <end position="70"/>
    </location>
</feature>
<sequence>MTSSGDGGCETFPIAVSLQRPSFACTPNMGDLFGPRDSHFHDEKVVASIVHSPGASESPSRTEFPSAQRP</sequence>
<evidence type="ECO:0000256" key="1">
    <source>
        <dbReference type="SAM" id="MobiDB-lite"/>
    </source>
</evidence>